<keyword evidence="11 13" id="KW-0472">Membrane</keyword>
<dbReference type="HOGENOM" id="CLU_1645358_0_0_1"/>
<evidence type="ECO:0000256" key="4">
    <source>
        <dbReference type="ARBA" id="ARBA00021968"/>
    </source>
</evidence>
<comment type="pathway">
    <text evidence="2 13">Energy metabolism; oxidative phosphorylation.</text>
</comment>
<evidence type="ECO:0000313" key="16">
    <source>
        <dbReference type="Proteomes" id="UP000005408"/>
    </source>
</evidence>
<evidence type="ECO:0000256" key="12">
    <source>
        <dbReference type="ARBA" id="ARBA00031049"/>
    </source>
</evidence>
<dbReference type="PANTHER" id="PTHR14200:SF11">
    <property type="entry name" value="CYTOCHROME C OXIDASE SUBUNIT 5A, MITOCHONDRIAL"/>
    <property type="match status" value="1"/>
</dbReference>
<dbReference type="EnsemblMetazoa" id="G12207.8">
    <property type="protein sequence ID" value="G12207.8:cds"/>
    <property type="gene ID" value="G12207"/>
</dbReference>
<reference evidence="15" key="2">
    <citation type="submission" date="2022-08" db="UniProtKB">
        <authorList>
            <consortium name="EnsemblMetazoa"/>
        </authorList>
    </citation>
    <scope>IDENTIFICATION</scope>
    <source>
        <strain evidence="15">05x7-T-G4-1.051#20</strain>
    </source>
</reference>
<name>K1PVD7_MAGGI</name>
<sequence>MIRSACKRIGLSALNAVSKQIKSGCPSAAAAGLRPYSETGPRPHTSLYPVVSEGTWLEKNNYAQFDGWELRQLINFVAADDGVPEPEIIIEVLKGCRNNNDYALATRFLEVVRLKGGNKMSETWPYIMQEIGPTMQELGISTLKEMGYEEPELWLENVDDM</sequence>
<keyword evidence="5 13" id="KW-0349">Heme</keyword>
<evidence type="ECO:0000256" key="2">
    <source>
        <dbReference type="ARBA" id="ARBA00004673"/>
    </source>
</evidence>
<evidence type="ECO:0000256" key="1">
    <source>
        <dbReference type="ARBA" id="ARBA00004443"/>
    </source>
</evidence>
<dbReference type="EnsemblMetazoa" id="G12207.11">
    <property type="protein sequence ID" value="G12207.11:cds"/>
    <property type="gene ID" value="G12207"/>
</dbReference>
<accession>K1PVD7</accession>
<evidence type="ECO:0000256" key="13">
    <source>
        <dbReference type="RuleBase" id="RU368103"/>
    </source>
</evidence>
<gene>
    <name evidence="14" type="ORF">CGI_10015197</name>
</gene>
<dbReference type="InterPro" id="IPR003204">
    <property type="entry name" value="Cyt_c_oxidase_su5A/6"/>
</dbReference>
<evidence type="ECO:0000256" key="3">
    <source>
        <dbReference type="ARBA" id="ARBA00007972"/>
    </source>
</evidence>
<dbReference type="UniPathway" id="UPA00705"/>
<evidence type="ECO:0000256" key="6">
    <source>
        <dbReference type="ARBA" id="ARBA00022723"/>
    </source>
</evidence>
<evidence type="ECO:0000256" key="9">
    <source>
        <dbReference type="ARBA" id="ARBA00023004"/>
    </source>
</evidence>
<keyword evidence="6 13" id="KW-0479">Metal-binding</keyword>
<dbReference type="OMA" id="MIRSACK"/>
<keyword evidence="7 13" id="KW-0999">Mitochondrion inner membrane</keyword>
<dbReference type="KEGG" id="crg:105340053"/>
<keyword evidence="10 13" id="KW-0496">Mitochondrion</keyword>
<proteinExistence type="inferred from homology"/>
<dbReference type="EnsemblMetazoa" id="G12207.3">
    <property type="protein sequence ID" value="G12207.3:cds"/>
    <property type="gene ID" value="G12207"/>
</dbReference>
<dbReference type="InterPro" id="IPR036545">
    <property type="entry name" value="Cyt_c_oxidase_su5A/6_sf"/>
</dbReference>
<comment type="function">
    <text evidence="13">Component of the cytochrome c oxidase, the last enzyme in the mitochondrial electron transport chain which drives oxidative phosphorylation. The respiratory chain contains 3 multisubunit complexes succinate dehydrogenase (complex II, CII), ubiquinol-cytochrome c oxidoreductase (cytochrome b-c1 complex, complex III, CIII) and cytochrome c oxidase (complex IV, CIV), that cooperate to transfer electrons derived from NADH and succinate to molecular oxygen, creating an electrochemical gradient over the inner membrane that drives transmembrane transport and the ATP synthase. Cytochrome c oxidase is the component of the respiratory chain that catalyzes the reduction of oxygen to water. Electrons originating from reduced cytochrome c in the intermembrane space (IMS) are transferred via the dinuclear copper A center (CU(A)) of subunit 2 and heme A of subunit 1 to the active site in subunit 1, a binuclear center (BNC) formed by heme A3 and copper B (CU(B)). The BNC reduces molecular oxygen to 2 water molecules using 4 electrons from cytochrome c in the IMS and 4 protons from the mitochondrial matrix.</text>
</comment>
<keyword evidence="8 13" id="KW-0809">Transit peptide</keyword>
<evidence type="ECO:0000313" key="15">
    <source>
        <dbReference type="EnsemblMetazoa" id="G12207.11:cds"/>
    </source>
</evidence>
<keyword evidence="16" id="KW-1185">Reference proteome</keyword>
<protein>
    <recommendedName>
        <fullName evidence="4 13">Cytochrome c oxidase subunit 5A, mitochondrial</fullName>
    </recommendedName>
    <alternativeName>
        <fullName evidence="12 13">Cytochrome c oxidase polypeptide Va</fullName>
    </alternativeName>
</protein>
<dbReference type="PANTHER" id="PTHR14200">
    <property type="entry name" value="CYTOCHROME C OXIDASE POLYPEPTIDE"/>
    <property type="match status" value="1"/>
</dbReference>
<dbReference type="GO" id="GO:0046872">
    <property type="term" value="F:metal ion binding"/>
    <property type="evidence" value="ECO:0007669"/>
    <property type="project" value="UniProtKB-UniRule"/>
</dbReference>
<dbReference type="AlphaFoldDB" id="K1PVD7"/>
<dbReference type="Gene3D" id="1.25.40.40">
    <property type="entry name" value="Cytochrome c oxidase, subunit Va/VI"/>
    <property type="match status" value="1"/>
</dbReference>
<evidence type="ECO:0000256" key="5">
    <source>
        <dbReference type="ARBA" id="ARBA00022617"/>
    </source>
</evidence>
<reference evidence="14" key="1">
    <citation type="journal article" date="2012" name="Nature">
        <title>The oyster genome reveals stress adaptation and complexity of shell formation.</title>
        <authorList>
            <person name="Zhang G."/>
            <person name="Fang X."/>
            <person name="Guo X."/>
            <person name="Li L."/>
            <person name="Luo R."/>
            <person name="Xu F."/>
            <person name="Yang P."/>
            <person name="Zhang L."/>
            <person name="Wang X."/>
            <person name="Qi H."/>
            <person name="Xiong Z."/>
            <person name="Que H."/>
            <person name="Xie Y."/>
            <person name="Holland P.W."/>
            <person name="Paps J."/>
            <person name="Zhu Y."/>
            <person name="Wu F."/>
            <person name="Chen Y."/>
            <person name="Wang J."/>
            <person name="Peng C."/>
            <person name="Meng J."/>
            <person name="Yang L."/>
            <person name="Liu J."/>
            <person name="Wen B."/>
            <person name="Zhang N."/>
            <person name="Huang Z."/>
            <person name="Zhu Q."/>
            <person name="Feng Y."/>
            <person name="Mount A."/>
            <person name="Hedgecock D."/>
            <person name="Xu Z."/>
            <person name="Liu Y."/>
            <person name="Domazet-Loso T."/>
            <person name="Du Y."/>
            <person name="Sun X."/>
            <person name="Zhang S."/>
            <person name="Liu B."/>
            <person name="Cheng P."/>
            <person name="Jiang X."/>
            <person name="Li J."/>
            <person name="Fan D."/>
            <person name="Wang W."/>
            <person name="Fu W."/>
            <person name="Wang T."/>
            <person name="Wang B."/>
            <person name="Zhang J."/>
            <person name="Peng Z."/>
            <person name="Li Y."/>
            <person name="Li N."/>
            <person name="Wang J."/>
            <person name="Chen M."/>
            <person name="He Y."/>
            <person name="Tan F."/>
            <person name="Song X."/>
            <person name="Zheng Q."/>
            <person name="Huang R."/>
            <person name="Yang H."/>
            <person name="Du X."/>
            <person name="Chen L."/>
            <person name="Yang M."/>
            <person name="Gaffney P.M."/>
            <person name="Wang S."/>
            <person name="Luo L."/>
            <person name="She Z."/>
            <person name="Ming Y."/>
            <person name="Huang W."/>
            <person name="Zhang S."/>
            <person name="Huang B."/>
            <person name="Zhang Y."/>
            <person name="Qu T."/>
            <person name="Ni P."/>
            <person name="Miao G."/>
            <person name="Wang J."/>
            <person name="Wang Q."/>
            <person name="Steinberg C.E."/>
            <person name="Wang H."/>
            <person name="Li N."/>
            <person name="Qian L."/>
            <person name="Zhang G."/>
            <person name="Li Y."/>
            <person name="Yang H."/>
            <person name="Liu X."/>
            <person name="Wang J."/>
            <person name="Yin Y."/>
            <person name="Wang J."/>
        </authorList>
    </citation>
    <scope>NUCLEOTIDE SEQUENCE [LARGE SCALE GENOMIC DNA]</scope>
    <source>
        <strain evidence="14">05x7-T-G4-1.051#20</strain>
    </source>
</reference>
<evidence type="ECO:0000256" key="10">
    <source>
        <dbReference type="ARBA" id="ARBA00023128"/>
    </source>
</evidence>
<evidence type="ECO:0000313" key="14">
    <source>
        <dbReference type="EMBL" id="EKC25698.1"/>
    </source>
</evidence>
<organism evidence="14">
    <name type="scientific">Magallana gigas</name>
    <name type="common">Pacific oyster</name>
    <name type="synonym">Crassostrea gigas</name>
    <dbReference type="NCBI Taxonomy" id="29159"/>
    <lineage>
        <taxon>Eukaryota</taxon>
        <taxon>Metazoa</taxon>
        <taxon>Spiralia</taxon>
        <taxon>Lophotrochozoa</taxon>
        <taxon>Mollusca</taxon>
        <taxon>Bivalvia</taxon>
        <taxon>Autobranchia</taxon>
        <taxon>Pteriomorphia</taxon>
        <taxon>Ostreida</taxon>
        <taxon>Ostreoidea</taxon>
        <taxon>Ostreidae</taxon>
        <taxon>Magallana</taxon>
    </lineage>
</organism>
<dbReference type="GO" id="GO:0006123">
    <property type="term" value="P:mitochondrial electron transport, cytochrome c to oxygen"/>
    <property type="evidence" value="ECO:0007669"/>
    <property type="project" value="UniProtKB-UniRule"/>
</dbReference>
<comment type="subunit">
    <text evidence="13">Component of the cytochrome c oxidase (complex IV, CIV), a multisubunit enzyme composed of a catalytic core of 3 subunits and several supernumerary subunits. The complex exists as a monomer or a dimer and forms supercomplexes (SCs) in the inner mitochondrial membrane with ubiquinol-cytochrome c oxidoreductase (cytochrome b-c1 complex, complex III, CIII).</text>
</comment>
<keyword evidence="9 13" id="KW-0408">Iron</keyword>
<dbReference type="Pfam" id="PF02284">
    <property type="entry name" value="COX5A"/>
    <property type="match status" value="1"/>
</dbReference>
<dbReference type="Proteomes" id="UP000005408">
    <property type="component" value="Unassembled WGS sequence"/>
</dbReference>
<dbReference type="GO" id="GO:0005743">
    <property type="term" value="C:mitochondrial inner membrane"/>
    <property type="evidence" value="ECO:0007669"/>
    <property type="project" value="UniProtKB-SubCell"/>
</dbReference>
<dbReference type="OrthoDB" id="5778907at2759"/>
<evidence type="ECO:0000256" key="8">
    <source>
        <dbReference type="ARBA" id="ARBA00022946"/>
    </source>
</evidence>
<evidence type="ECO:0000256" key="11">
    <source>
        <dbReference type="ARBA" id="ARBA00023136"/>
    </source>
</evidence>
<comment type="similarity">
    <text evidence="3 13">Belongs to the cytochrome c oxidase subunit 5A family.</text>
</comment>
<dbReference type="FunCoup" id="K1PVD7">
    <property type="interactions" value="1120"/>
</dbReference>
<dbReference type="SUPFAM" id="SSF48479">
    <property type="entry name" value="Cytochrome c oxidase subunit E"/>
    <property type="match status" value="1"/>
</dbReference>
<dbReference type="EMBL" id="JH817541">
    <property type="protein sequence ID" value="EKC25698.1"/>
    <property type="molecule type" value="Genomic_DNA"/>
</dbReference>
<comment type="subcellular location">
    <subcellularLocation>
        <location evidence="1 13">Mitochondrion inner membrane</location>
        <topology evidence="1 13">Peripheral membrane protein</topology>
        <orientation evidence="1 13">Matrix side</orientation>
    </subcellularLocation>
</comment>
<evidence type="ECO:0000256" key="7">
    <source>
        <dbReference type="ARBA" id="ARBA00022792"/>
    </source>
</evidence>
<dbReference type="GO" id="GO:0045277">
    <property type="term" value="C:respiratory chain complex IV"/>
    <property type="evidence" value="ECO:0007669"/>
    <property type="project" value="UniProtKB-UniRule"/>
</dbReference>